<protein>
    <submittedName>
        <fullName evidence="2">RHS repeat-associated core domain-containing protein</fullName>
    </submittedName>
</protein>
<dbReference type="PANTHER" id="PTHR32305">
    <property type="match status" value="1"/>
</dbReference>
<dbReference type="STRING" id="91360.SAMN05660330_04416"/>
<dbReference type="InterPro" id="IPR050708">
    <property type="entry name" value="T6SS_VgrG/RHS"/>
</dbReference>
<dbReference type="Proteomes" id="UP000199073">
    <property type="component" value="Unassembled WGS sequence"/>
</dbReference>
<keyword evidence="3" id="KW-1185">Reference proteome</keyword>
<dbReference type="OrthoDB" id="5432803at2"/>
<evidence type="ECO:0000256" key="1">
    <source>
        <dbReference type="SAM" id="MobiDB-lite"/>
    </source>
</evidence>
<dbReference type="EMBL" id="FNJI01000099">
    <property type="protein sequence ID" value="SDP85716.1"/>
    <property type="molecule type" value="Genomic_DNA"/>
</dbReference>
<evidence type="ECO:0000313" key="2">
    <source>
        <dbReference type="EMBL" id="SDP85716.1"/>
    </source>
</evidence>
<evidence type="ECO:0000313" key="3">
    <source>
        <dbReference type="Proteomes" id="UP000199073"/>
    </source>
</evidence>
<dbReference type="AlphaFoldDB" id="A0A1H0W5Y6"/>
<dbReference type="InterPro" id="IPR022385">
    <property type="entry name" value="Rhs_assc_core"/>
</dbReference>
<dbReference type="PANTHER" id="PTHR32305:SF15">
    <property type="entry name" value="PROTEIN RHSA-RELATED"/>
    <property type="match status" value="1"/>
</dbReference>
<dbReference type="PRINTS" id="PR00394">
    <property type="entry name" value="RHSPROTEIN"/>
</dbReference>
<proteinExistence type="predicted"/>
<dbReference type="Gene3D" id="2.180.10.10">
    <property type="entry name" value="RHS repeat-associated core"/>
    <property type="match status" value="1"/>
</dbReference>
<reference evidence="2 3" key="1">
    <citation type="submission" date="2016-10" db="EMBL/GenBank/DDBJ databases">
        <authorList>
            <person name="de Groot N.N."/>
        </authorList>
    </citation>
    <scope>NUCLEOTIDE SEQUENCE [LARGE SCALE GENOMIC DNA]</scope>
    <source>
        <strain evidence="2 3">DSM 12130</strain>
    </source>
</reference>
<accession>A0A1H0W5Y6</accession>
<sequence>MIVQPDCRFVTKENVGIGFCGKHENMAKKVKSTDYIYDGLEVLQEITGSGSQQITTYHRALGRIVSRQDYTTGDSGQYHVNRPRGQRLYYAYYGLGSVVALTAHNGRQKTRYRYDAFGELISGDITDNRFTFTGKQLDPESGLYHFHFRQYDPSAGVWTTEDPIGIIGGNNLYSYTKNNRVNNYDILGLVSAGELGLGNPGSYGGENTEDSMRDEFGPNDDSPYDNSPYSKAQQEKIKRVNEYVKPRVEQLAEAMQLLTAIPSRIVDWGVYAFQIDDYFDKQREKESSRDDCEK</sequence>
<name>A0A1H0W5Y6_9BACT</name>
<dbReference type="RefSeq" id="WP_092226400.1">
    <property type="nucleotide sequence ID" value="NZ_FNJI01000099.1"/>
</dbReference>
<organism evidence="2 3">
    <name type="scientific">Desulforhopalus singaporensis</name>
    <dbReference type="NCBI Taxonomy" id="91360"/>
    <lineage>
        <taxon>Bacteria</taxon>
        <taxon>Pseudomonadati</taxon>
        <taxon>Thermodesulfobacteriota</taxon>
        <taxon>Desulfobulbia</taxon>
        <taxon>Desulfobulbales</taxon>
        <taxon>Desulfocapsaceae</taxon>
        <taxon>Desulforhopalus</taxon>
    </lineage>
</organism>
<feature type="region of interest" description="Disordered" evidence="1">
    <location>
        <begin position="200"/>
        <end position="234"/>
    </location>
</feature>
<gene>
    <name evidence="2" type="ORF">SAMN05660330_04416</name>
</gene>
<dbReference type="NCBIfam" id="TIGR03696">
    <property type="entry name" value="Rhs_assc_core"/>
    <property type="match status" value="1"/>
</dbReference>